<dbReference type="PROSITE" id="PS51257">
    <property type="entry name" value="PROKAR_LIPOPROTEIN"/>
    <property type="match status" value="1"/>
</dbReference>
<protein>
    <recommendedName>
        <fullName evidence="4">Lipoprotein</fullName>
    </recommendedName>
</protein>
<reference evidence="2 3" key="1">
    <citation type="submission" date="2018-09" db="EMBL/GenBank/DDBJ databases">
        <title>Characterization of the phylogenetic diversity of five novel species belonging to the genus Bifidobacterium.</title>
        <authorList>
            <person name="Lugli G.A."/>
            <person name="Duranti S."/>
            <person name="Milani C."/>
        </authorList>
    </citation>
    <scope>NUCLEOTIDE SEQUENCE [LARGE SCALE GENOMIC DNA]</scope>
    <source>
        <strain evidence="2 3">2020B</strain>
    </source>
</reference>
<evidence type="ECO:0008006" key="4">
    <source>
        <dbReference type="Google" id="ProtNLM"/>
    </source>
</evidence>
<keyword evidence="3" id="KW-1185">Reference proteome</keyword>
<feature type="signal peptide" evidence="1">
    <location>
        <begin position="1"/>
        <end position="34"/>
    </location>
</feature>
<accession>A0A430F6L6</accession>
<dbReference type="AlphaFoldDB" id="A0A430F6L6"/>
<feature type="chain" id="PRO_5019534634" description="Lipoprotein" evidence="1">
    <location>
        <begin position="35"/>
        <end position="406"/>
    </location>
</feature>
<dbReference type="Proteomes" id="UP000288052">
    <property type="component" value="Unassembled WGS sequence"/>
</dbReference>
<organism evidence="2 3">
    <name type="scientific">Bifidobacterium castoris</name>
    <dbReference type="NCBI Taxonomy" id="2306972"/>
    <lineage>
        <taxon>Bacteria</taxon>
        <taxon>Bacillati</taxon>
        <taxon>Actinomycetota</taxon>
        <taxon>Actinomycetes</taxon>
        <taxon>Bifidobacteriales</taxon>
        <taxon>Bifidobacteriaceae</taxon>
        <taxon>Bifidobacterium</taxon>
    </lineage>
</organism>
<dbReference type="InterPro" id="IPR011048">
    <property type="entry name" value="Haem_d1_sf"/>
</dbReference>
<evidence type="ECO:0000313" key="2">
    <source>
        <dbReference type="EMBL" id="RSX47939.1"/>
    </source>
</evidence>
<evidence type="ECO:0000313" key="3">
    <source>
        <dbReference type="Proteomes" id="UP000288052"/>
    </source>
</evidence>
<proteinExistence type="predicted"/>
<comment type="caution">
    <text evidence="2">The sequence shown here is derived from an EMBL/GenBank/DDBJ whole genome shotgun (WGS) entry which is preliminary data.</text>
</comment>
<name>A0A430F6L6_9BIFI</name>
<evidence type="ECO:0000256" key="1">
    <source>
        <dbReference type="SAM" id="SignalP"/>
    </source>
</evidence>
<dbReference type="EMBL" id="QXGI01000004">
    <property type="protein sequence ID" value="RSX47939.1"/>
    <property type="molecule type" value="Genomic_DNA"/>
</dbReference>
<gene>
    <name evidence="2" type="ORF">D2E22_1226</name>
</gene>
<sequence>MRGYKQWRKVHKAVLQAVALVCACLMVGACGVQKTEPDRVNLADVVLAVGLNPHSKDVIRANTGLVALVHEDGTADFIDTRGMAPQNMTWNTAGLFFDDSENHFYISRDRGHGYVSKRENSSAPGIAMAPVGDDAVLAMYQGGYAQADDSTTVQTQWFTPKPQTLVTSPAALPDAVAQCPSGTFATARSNDNPGSYVLYEISETGGMKQIDSKPVTEQFVPGTSTGAVPCVGDELVLFGGVRDGAKGNGYGSQTLTLLKWNVKTHKLTQENAAQKNGEPQLYVGEASFFYGQDLTTDAGEMIAMSTDGDVEFIDMRTMQITRSKEPPQLFDVGTAQYDIAGSDAYAYMIFTPTSGSKDDAKIFVYRTSDWALVHTIDAQGTLNDLLSNRKELYPTVFAANPTMSWG</sequence>
<keyword evidence="1" id="KW-0732">Signal</keyword>
<dbReference type="SUPFAM" id="SSF51004">
    <property type="entry name" value="C-terminal (heme d1) domain of cytochrome cd1-nitrite reductase"/>
    <property type="match status" value="1"/>
</dbReference>